<reference evidence="4" key="3">
    <citation type="submission" date="2018-10" db="EMBL/GenBank/DDBJ databases">
        <authorList>
            <person name="Hovde B."/>
            <person name="Zhang X."/>
        </authorList>
    </citation>
    <scope>NUCLEOTIDE SEQUENCE [LARGE SCALE GENOMIC DNA]</scope>
    <source>
        <strain evidence="4">UTEX 25</strain>
    </source>
</reference>
<organism evidence="3 5">
    <name type="scientific">Auxenochlorella protothecoides</name>
    <name type="common">Green microalga</name>
    <name type="synonym">Chlorella protothecoides</name>
    <dbReference type="NCBI Taxonomy" id="3075"/>
    <lineage>
        <taxon>Eukaryota</taxon>
        <taxon>Viridiplantae</taxon>
        <taxon>Chlorophyta</taxon>
        <taxon>core chlorophytes</taxon>
        <taxon>Trebouxiophyceae</taxon>
        <taxon>Chlorellales</taxon>
        <taxon>Chlorellaceae</taxon>
        <taxon>Auxenochlorella</taxon>
    </lineage>
</organism>
<dbReference type="Pfam" id="PF09335">
    <property type="entry name" value="VTT_dom"/>
    <property type="match status" value="1"/>
</dbReference>
<dbReference type="PANTHER" id="PTHR46826">
    <property type="match status" value="1"/>
</dbReference>
<keyword evidence="5" id="KW-1185">Reference proteome</keyword>
<dbReference type="InterPro" id="IPR053240">
    <property type="entry name" value="VTT_domain"/>
</dbReference>
<dbReference type="OrthoDB" id="166803at2759"/>
<evidence type="ECO:0000259" key="2">
    <source>
        <dbReference type="Pfam" id="PF09335"/>
    </source>
</evidence>
<gene>
    <name evidence="4" type="ORF">APUTEX25_003930</name>
    <name evidence="3" type="ORF">F751_6106</name>
</gene>
<evidence type="ECO:0000313" key="6">
    <source>
        <dbReference type="Proteomes" id="UP000279271"/>
    </source>
</evidence>
<dbReference type="KEGG" id="apro:F751_6106"/>
<reference evidence="4" key="4">
    <citation type="submission" date="2018-11" db="EMBL/GenBank/DDBJ databases">
        <title>Characterization of plant carbon substrate utilization by Auxenochlorella protothecoides.</title>
        <authorList>
            <person name="Vogler B.W."/>
            <person name="Starkenburg S.R."/>
            <person name="Sudasinghe N."/>
            <person name="Schambach J.Y."/>
            <person name="Rollin J.A."/>
            <person name="Pattathil S."/>
            <person name="Barry A.N."/>
        </authorList>
    </citation>
    <scope>NUCLEOTIDE SEQUENCE [LARGE SCALE GENOMIC DNA]</scope>
    <source>
        <strain evidence="4">UTEX 25</strain>
    </source>
</reference>
<evidence type="ECO:0000313" key="5">
    <source>
        <dbReference type="Proteomes" id="UP000028924"/>
    </source>
</evidence>
<dbReference type="AlphaFoldDB" id="A0A087SHE6"/>
<dbReference type="InterPro" id="IPR032816">
    <property type="entry name" value="VTT_dom"/>
</dbReference>
<dbReference type="PANTHER" id="PTHR46826:SF1">
    <property type="entry name" value="TVP38_TMEM64 FAMILY MEMBRANE PROTEIN YDJX"/>
    <property type="match status" value="1"/>
</dbReference>
<sequence length="251" mass="26294">MPEHLEDTESGTEAEAEEFKSNAAILAAVGLVSVAGAGFYFKDQIWVSLEWFTGVIDAMGPEGYLVYVAAYALLELVAVPAIPLTVAAGALFGLWPGVATVSLAASIASTTAFLIARYLARDRVSAMASKNKQFAAIDRAIGKDSLRVVTLLRLSPLLPFSASNYLYGLTSVDVGSYMLGSWIGMLPGTFAYVSVGAYGKDLASGHGVAPWQVALGLGATAATIWYVGGLASKALADVEEEEESGKKEKKA</sequence>
<proteinExistence type="predicted"/>
<keyword evidence="1" id="KW-0812">Transmembrane</keyword>
<reference evidence="6" key="2">
    <citation type="journal article" date="2018" name="Algal Res.">
        <title>Characterization of plant carbon substrate utilization by Auxenochlorella protothecoides.</title>
        <authorList>
            <person name="Vogler B.W."/>
            <person name="Starkenburg S.R."/>
            <person name="Sudasinghe N."/>
            <person name="Schambach J.Y."/>
            <person name="Rollin J.A."/>
            <person name="Pattathil S."/>
            <person name="Barry A.N."/>
        </authorList>
    </citation>
    <scope>NUCLEOTIDE SEQUENCE [LARGE SCALE GENOMIC DNA]</scope>
    <source>
        <strain evidence="6">UTEX 25</strain>
    </source>
</reference>
<evidence type="ECO:0000313" key="3">
    <source>
        <dbReference type="EMBL" id="KFM25150.1"/>
    </source>
</evidence>
<evidence type="ECO:0000313" key="4">
    <source>
        <dbReference type="EMBL" id="RMZ53791.1"/>
    </source>
</evidence>
<feature type="domain" description="VTT" evidence="2">
    <location>
        <begin position="79"/>
        <end position="197"/>
    </location>
</feature>
<keyword evidence="1" id="KW-0472">Membrane</keyword>
<feature type="transmembrane region" description="Helical" evidence="1">
    <location>
        <begin position="23"/>
        <end position="41"/>
    </location>
</feature>
<dbReference type="RefSeq" id="XP_011398041.1">
    <property type="nucleotide sequence ID" value="XM_011399739.1"/>
</dbReference>
<feature type="transmembrane region" description="Helical" evidence="1">
    <location>
        <begin position="98"/>
        <end position="120"/>
    </location>
</feature>
<keyword evidence="1" id="KW-1133">Transmembrane helix</keyword>
<dbReference type="EMBL" id="QOKY01000195">
    <property type="protein sequence ID" value="RMZ53791.1"/>
    <property type="molecule type" value="Genomic_DNA"/>
</dbReference>
<dbReference type="eggNOG" id="KOG3140">
    <property type="taxonomic scope" value="Eukaryota"/>
</dbReference>
<dbReference type="EMBL" id="KL662112">
    <property type="protein sequence ID" value="KFM25150.1"/>
    <property type="molecule type" value="Genomic_DNA"/>
</dbReference>
<protein>
    <submittedName>
        <fullName evidence="3">TVP38/TMEM64 family membrane protein</fullName>
    </submittedName>
</protein>
<dbReference type="GeneID" id="23617497"/>
<dbReference type="Proteomes" id="UP000028924">
    <property type="component" value="Unassembled WGS sequence"/>
</dbReference>
<name>A0A087SHE6_AUXPR</name>
<evidence type="ECO:0000256" key="1">
    <source>
        <dbReference type="SAM" id="Phobius"/>
    </source>
</evidence>
<dbReference type="Proteomes" id="UP000279271">
    <property type="component" value="Unassembled WGS sequence"/>
</dbReference>
<accession>A0A087SHE6</accession>
<reference evidence="3 5" key="1">
    <citation type="journal article" date="2014" name="BMC Genomics">
        <title>Oil accumulation mechanisms of the oleaginous microalga Chlorella protothecoides revealed through its genome, transcriptomes, and proteomes.</title>
        <authorList>
            <person name="Gao C."/>
            <person name="Wang Y."/>
            <person name="Shen Y."/>
            <person name="Yan D."/>
            <person name="He X."/>
            <person name="Dai J."/>
            <person name="Wu Q."/>
        </authorList>
    </citation>
    <scope>NUCLEOTIDE SEQUENCE [LARGE SCALE GENOMIC DNA]</scope>
    <source>
        <strain evidence="3 5">0710</strain>
    </source>
</reference>
<feature type="transmembrane region" description="Helical" evidence="1">
    <location>
        <begin position="64"/>
        <end position="92"/>
    </location>
</feature>